<organism evidence="1 2">
    <name type="scientific">Coptotermes formosanus</name>
    <name type="common">Formosan subterranean termite</name>
    <dbReference type="NCBI Taxonomy" id="36987"/>
    <lineage>
        <taxon>Eukaryota</taxon>
        <taxon>Metazoa</taxon>
        <taxon>Ecdysozoa</taxon>
        <taxon>Arthropoda</taxon>
        <taxon>Hexapoda</taxon>
        <taxon>Insecta</taxon>
        <taxon>Pterygota</taxon>
        <taxon>Neoptera</taxon>
        <taxon>Polyneoptera</taxon>
        <taxon>Dictyoptera</taxon>
        <taxon>Blattodea</taxon>
        <taxon>Blattoidea</taxon>
        <taxon>Termitoidae</taxon>
        <taxon>Rhinotermitidae</taxon>
        <taxon>Coptotermes</taxon>
    </lineage>
</organism>
<name>A0A6L2PBS5_COPFO</name>
<dbReference type="AlphaFoldDB" id="A0A6L2PBS5"/>
<protein>
    <submittedName>
        <fullName evidence="1">Uncharacterized protein</fullName>
    </submittedName>
</protein>
<dbReference type="OrthoDB" id="10070810at2759"/>
<evidence type="ECO:0000313" key="1">
    <source>
        <dbReference type="EMBL" id="GFG29914.1"/>
    </source>
</evidence>
<accession>A0A6L2PBS5</accession>
<dbReference type="EMBL" id="BLKM01000181">
    <property type="protein sequence ID" value="GFG29914.1"/>
    <property type="molecule type" value="Genomic_DNA"/>
</dbReference>
<dbReference type="InParanoid" id="A0A6L2PBS5"/>
<keyword evidence="2" id="KW-1185">Reference proteome</keyword>
<reference evidence="2" key="1">
    <citation type="submission" date="2020-01" db="EMBL/GenBank/DDBJ databases">
        <title>Draft genome sequence of the Termite Coptotermes fromosanus.</title>
        <authorList>
            <person name="Itakura S."/>
            <person name="Yosikawa Y."/>
            <person name="Umezawa K."/>
        </authorList>
    </citation>
    <scope>NUCLEOTIDE SEQUENCE [LARGE SCALE GENOMIC DNA]</scope>
</reference>
<dbReference type="Proteomes" id="UP000502823">
    <property type="component" value="Unassembled WGS sequence"/>
</dbReference>
<sequence length="61" mass="6700">MHCSAACKSHRRDSIIDIFGLLMLLFNLAVPGQELNTNLIGKPGEGYYIEVEIGLPPQIVC</sequence>
<gene>
    <name evidence="1" type="ORF">Cfor_09932</name>
</gene>
<proteinExistence type="predicted"/>
<comment type="caution">
    <text evidence="1">The sequence shown here is derived from an EMBL/GenBank/DDBJ whole genome shotgun (WGS) entry which is preliminary data.</text>
</comment>
<evidence type="ECO:0000313" key="2">
    <source>
        <dbReference type="Proteomes" id="UP000502823"/>
    </source>
</evidence>